<proteinExistence type="predicted"/>
<name>A0ABV3RCK4_9SPHN</name>
<organism evidence="2 3">
    <name type="scientific">Novosphingobium rhizovicinum</name>
    <dbReference type="NCBI Taxonomy" id="3228928"/>
    <lineage>
        <taxon>Bacteria</taxon>
        <taxon>Pseudomonadati</taxon>
        <taxon>Pseudomonadota</taxon>
        <taxon>Alphaproteobacteria</taxon>
        <taxon>Sphingomonadales</taxon>
        <taxon>Sphingomonadaceae</taxon>
        <taxon>Novosphingobium</taxon>
    </lineage>
</organism>
<feature type="signal peptide" evidence="1">
    <location>
        <begin position="1"/>
        <end position="21"/>
    </location>
</feature>
<dbReference type="RefSeq" id="WP_367773263.1">
    <property type="nucleotide sequence ID" value="NZ_JBFNXR010000033.1"/>
</dbReference>
<dbReference type="Proteomes" id="UP001556118">
    <property type="component" value="Unassembled WGS sequence"/>
</dbReference>
<protein>
    <recommendedName>
        <fullName evidence="4">YpeB-like protein with protease inhibitory function</fullName>
    </recommendedName>
</protein>
<keyword evidence="1" id="KW-0732">Signal</keyword>
<gene>
    <name evidence="2" type="ORF">ABUH87_10350</name>
</gene>
<reference evidence="2 3" key="1">
    <citation type="submission" date="2024-06" db="EMBL/GenBank/DDBJ databases">
        <title>Novosphingobium rhizovicinus M1R2S20.</title>
        <authorList>
            <person name="Sun J.-Q."/>
        </authorList>
    </citation>
    <scope>NUCLEOTIDE SEQUENCE [LARGE SCALE GENOMIC DNA]</scope>
    <source>
        <strain evidence="2 3">M1R2S20</strain>
    </source>
</reference>
<evidence type="ECO:0000256" key="1">
    <source>
        <dbReference type="SAM" id="SignalP"/>
    </source>
</evidence>
<keyword evidence="3" id="KW-1185">Reference proteome</keyword>
<evidence type="ECO:0008006" key="4">
    <source>
        <dbReference type="Google" id="ProtNLM"/>
    </source>
</evidence>
<evidence type="ECO:0000313" key="3">
    <source>
        <dbReference type="Proteomes" id="UP001556118"/>
    </source>
</evidence>
<dbReference type="EMBL" id="JBFNXR010000033">
    <property type="protein sequence ID" value="MEW9855567.1"/>
    <property type="molecule type" value="Genomic_DNA"/>
</dbReference>
<evidence type="ECO:0000313" key="2">
    <source>
        <dbReference type="EMBL" id="MEW9855567.1"/>
    </source>
</evidence>
<sequence>MRRFAAAFAAMLATCPGLVHAAQPCLTAAEASSLTAYALPSAITGTAKRCVPNLGTNAFLPTGGAELAARYAVRKHQNWPAAKAAFLKMGAKDESSAFLANMPDPSLQQMLDALIEGMVAQQIPLDRCAEIDRVVGLLAPLPAQNTAELLAVMFGLAGKTGKAKNDLFSICES</sequence>
<accession>A0ABV3RCK4</accession>
<feature type="chain" id="PRO_5046122162" description="YpeB-like protein with protease inhibitory function" evidence="1">
    <location>
        <begin position="22"/>
        <end position="173"/>
    </location>
</feature>
<comment type="caution">
    <text evidence="2">The sequence shown here is derived from an EMBL/GenBank/DDBJ whole genome shotgun (WGS) entry which is preliminary data.</text>
</comment>